<protein>
    <submittedName>
        <fullName evidence="1">Dut dUTPase</fullName>
    </submittedName>
</protein>
<accession>A0AAE7RUJ2</accession>
<sequence length="228" mass="25715">MTREINFNKKDETDVTKDAPAEVKNEKVYPVKYEFTDKEEHDKVLELVNANRKEEGLEPLASLLPIKSYDTDAKYDMFAIKRAYDSDKDCWVYDTCLRLEPQKGYWIALVPRSSNRKTECYLPNSVGTGDYGYRGSYLFSYKPRTSAAVRNAINILVQAVSTLCSVTGLARWRASVESLRVNNVPPFEVGDRIGQMSVEKVHVIDFVEADLNPDETARGEGGHGSTGK</sequence>
<dbReference type="GeneID" id="75691426"/>
<dbReference type="RefSeq" id="YP_010358597.1">
    <property type="nucleotide sequence ID" value="NC_062764.1"/>
</dbReference>
<evidence type="ECO:0000313" key="2">
    <source>
        <dbReference type="Proteomes" id="UP000827387"/>
    </source>
</evidence>
<reference evidence="1 2" key="1">
    <citation type="submission" date="2021-04" db="EMBL/GenBank/DDBJ databases">
        <authorList>
            <person name="Shkoporov A.N."/>
            <person name="Stockdale S.R."/>
            <person name="Guerin E."/>
            <person name="Ross R.P."/>
            <person name="Hill C."/>
        </authorList>
    </citation>
    <scope>NUCLEOTIDE SEQUENCE [LARGE SCALE GENOMIC DNA]</scope>
    <source>
        <strain evidence="2">cr49_1</strain>
    </source>
</reference>
<organism evidence="1 2">
    <name type="scientific">uncultured phage cr49_1</name>
    <dbReference type="NCBI Taxonomy" id="2986402"/>
    <lineage>
        <taxon>Viruses</taxon>
        <taxon>Duplodnaviria</taxon>
        <taxon>Heunggongvirae</taxon>
        <taxon>Uroviricota</taxon>
        <taxon>Caudoviricetes</taxon>
        <taxon>Crassvirales</taxon>
        <taxon>Intestiviridae</taxon>
        <taxon>Crudevirinae</taxon>
        <taxon>Diorhovirus</taxon>
        <taxon>Diorhovirus copri</taxon>
    </lineage>
</organism>
<name>A0AAE7RUJ2_9CAUD</name>
<dbReference type="InterPro" id="IPR036157">
    <property type="entry name" value="dUTPase-like_sf"/>
</dbReference>
<dbReference type="SUPFAM" id="SSF51283">
    <property type="entry name" value="dUTPase-like"/>
    <property type="match status" value="1"/>
</dbReference>
<evidence type="ECO:0000313" key="1">
    <source>
        <dbReference type="EMBL" id="QWM89025.1"/>
    </source>
</evidence>
<dbReference type="EMBL" id="MZ130474">
    <property type="protein sequence ID" value="QWM89025.1"/>
    <property type="molecule type" value="Genomic_DNA"/>
</dbReference>
<gene>
    <name evidence="1" type="primary">gp_05115</name>
</gene>
<keyword evidence="2" id="KW-1185">Reference proteome</keyword>
<dbReference type="Proteomes" id="UP000827387">
    <property type="component" value="Segment"/>
</dbReference>
<dbReference type="KEGG" id="vg:75691426"/>
<dbReference type="Gene3D" id="2.70.40.10">
    <property type="match status" value="1"/>
</dbReference>
<proteinExistence type="predicted"/>